<dbReference type="EMBL" id="JBJUIK010000013">
    <property type="protein sequence ID" value="KAL3506726.1"/>
    <property type="molecule type" value="Genomic_DNA"/>
</dbReference>
<protein>
    <submittedName>
        <fullName evidence="1">Uncharacterized protein</fullName>
    </submittedName>
</protein>
<accession>A0ABD2YJ46</accession>
<sequence length="168" mass="19088">MNDEALPRNYRLPRPFTTHNSVLDHSLHAKRGDGRVLFSRFSLVALTLRVKHPKLSNLKSMMVFAMDNVSIFAGRGGQDFTIDLSSHIMLHRILKESHLQVAGQKLDVNTTGRGGKLEPIRINYMKIRASIWWVTTGSESCTINTIPYLDIRVSRRSRVLVEHPQGID</sequence>
<evidence type="ECO:0000313" key="1">
    <source>
        <dbReference type="EMBL" id="KAL3506726.1"/>
    </source>
</evidence>
<evidence type="ECO:0000313" key="2">
    <source>
        <dbReference type="Proteomes" id="UP001630127"/>
    </source>
</evidence>
<keyword evidence="2" id="KW-1185">Reference proteome</keyword>
<dbReference type="AlphaFoldDB" id="A0ABD2YJ46"/>
<gene>
    <name evidence="1" type="ORF">ACH5RR_032108</name>
</gene>
<dbReference type="Proteomes" id="UP001630127">
    <property type="component" value="Unassembled WGS sequence"/>
</dbReference>
<organism evidence="1 2">
    <name type="scientific">Cinchona calisaya</name>
    <dbReference type="NCBI Taxonomy" id="153742"/>
    <lineage>
        <taxon>Eukaryota</taxon>
        <taxon>Viridiplantae</taxon>
        <taxon>Streptophyta</taxon>
        <taxon>Embryophyta</taxon>
        <taxon>Tracheophyta</taxon>
        <taxon>Spermatophyta</taxon>
        <taxon>Magnoliopsida</taxon>
        <taxon>eudicotyledons</taxon>
        <taxon>Gunneridae</taxon>
        <taxon>Pentapetalae</taxon>
        <taxon>asterids</taxon>
        <taxon>lamiids</taxon>
        <taxon>Gentianales</taxon>
        <taxon>Rubiaceae</taxon>
        <taxon>Cinchonoideae</taxon>
        <taxon>Cinchoneae</taxon>
        <taxon>Cinchona</taxon>
    </lineage>
</organism>
<comment type="caution">
    <text evidence="1">The sequence shown here is derived from an EMBL/GenBank/DDBJ whole genome shotgun (WGS) entry which is preliminary data.</text>
</comment>
<proteinExistence type="predicted"/>
<name>A0ABD2YJ46_9GENT</name>
<reference evidence="1 2" key="1">
    <citation type="submission" date="2024-11" db="EMBL/GenBank/DDBJ databases">
        <title>A near-complete genome assembly of Cinchona calisaya.</title>
        <authorList>
            <person name="Lian D.C."/>
            <person name="Zhao X.W."/>
            <person name="Wei L."/>
        </authorList>
    </citation>
    <scope>NUCLEOTIDE SEQUENCE [LARGE SCALE GENOMIC DNA]</scope>
    <source>
        <tissue evidence="1">Nenye</tissue>
    </source>
</reference>